<accession>A0A1G8ZF38</accession>
<evidence type="ECO:0000313" key="18">
    <source>
        <dbReference type="EMBL" id="SDK13712.1"/>
    </source>
</evidence>
<dbReference type="GO" id="GO:0005886">
    <property type="term" value="C:plasma membrane"/>
    <property type="evidence" value="ECO:0007669"/>
    <property type="project" value="UniProtKB-SubCell"/>
</dbReference>
<dbReference type="Pfam" id="PF13091">
    <property type="entry name" value="PLDc_2"/>
    <property type="match status" value="2"/>
</dbReference>
<dbReference type="InterPro" id="IPR022924">
    <property type="entry name" value="Cardiolipin_synthase"/>
</dbReference>
<organism evidence="18 19">
    <name type="scientific">Aliiruegeria lutimaris</name>
    <dbReference type="NCBI Taxonomy" id="571298"/>
    <lineage>
        <taxon>Bacteria</taxon>
        <taxon>Pseudomonadati</taxon>
        <taxon>Pseudomonadota</taxon>
        <taxon>Alphaproteobacteria</taxon>
        <taxon>Rhodobacterales</taxon>
        <taxon>Roseobacteraceae</taxon>
        <taxon>Aliiruegeria</taxon>
    </lineage>
</organism>
<keyword evidence="7" id="KW-0808">Transferase</keyword>
<evidence type="ECO:0000313" key="19">
    <source>
        <dbReference type="Proteomes" id="UP000199382"/>
    </source>
</evidence>
<evidence type="ECO:0000256" key="8">
    <source>
        <dbReference type="ARBA" id="ARBA00022692"/>
    </source>
</evidence>
<comment type="subcellular location">
    <subcellularLocation>
        <location evidence="2">Cell membrane</location>
    </subcellularLocation>
    <subcellularLocation>
        <location evidence="3">Secreted</location>
    </subcellularLocation>
</comment>
<protein>
    <recommendedName>
        <fullName evidence="15">Cardiolipin synthase</fullName>
        <ecNumber evidence="15">2.7.8.-</ecNumber>
    </recommendedName>
</protein>
<keyword evidence="14" id="KW-1208">Phospholipid metabolism</keyword>
<keyword evidence="6" id="KW-0964">Secreted</keyword>
<keyword evidence="11" id="KW-0443">Lipid metabolism</keyword>
<dbReference type="PROSITE" id="PS50035">
    <property type="entry name" value="PLD"/>
    <property type="match status" value="2"/>
</dbReference>
<dbReference type="STRING" id="571298.SAMN04488026_103214"/>
<proteinExistence type="predicted"/>
<evidence type="ECO:0000256" key="6">
    <source>
        <dbReference type="ARBA" id="ARBA00022525"/>
    </source>
</evidence>
<feature type="domain" description="PLD phosphodiesterase" evidence="17">
    <location>
        <begin position="384"/>
        <end position="411"/>
    </location>
</feature>
<keyword evidence="5" id="KW-0444">Lipid biosynthesis</keyword>
<dbReference type="RefSeq" id="WP_093157813.1">
    <property type="nucleotide sequence ID" value="NZ_FNEK01000032.1"/>
</dbReference>
<keyword evidence="9" id="KW-0677">Repeat</keyword>
<dbReference type="InterPro" id="IPR001736">
    <property type="entry name" value="PLipase_D/transphosphatidylase"/>
</dbReference>
<dbReference type="EC" id="2.7.8.-" evidence="15"/>
<evidence type="ECO:0000256" key="12">
    <source>
        <dbReference type="ARBA" id="ARBA00023136"/>
    </source>
</evidence>
<evidence type="ECO:0000256" key="4">
    <source>
        <dbReference type="ARBA" id="ARBA00022475"/>
    </source>
</evidence>
<evidence type="ECO:0000256" key="1">
    <source>
        <dbReference type="ARBA" id="ARBA00003145"/>
    </source>
</evidence>
<dbReference type="Proteomes" id="UP000199382">
    <property type="component" value="Unassembled WGS sequence"/>
</dbReference>
<feature type="transmembrane region" description="Helical" evidence="16">
    <location>
        <begin position="6"/>
        <end position="22"/>
    </location>
</feature>
<dbReference type="PANTHER" id="PTHR21248:SF22">
    <property type="entry name" value="PHOSPHOLIPASE D"/>
    <property type="match status" value="1"/>
</dbReference>
<keyword evidence="4" id="KW-1003">Cell membrane</keyword>
<dbReference type="SUPFAM" id="SSF56024">
    <property type="entry name" value="Phospholipase D/nuclease"/>
    <property type="match status" value="2"/>
</dbReference>
<keyword evidence="8 16" id="KW-0812">Transmembrane</keyword>
<evidence type="ECO:0000259" key="17">
    <source>
        <dbReference type="PROSITE" id="PS50035"/>
    </source>
</evidence>
<dbReference type="AlphaFoldDB" id="A0A1G8ZF38"/>
<name>A0A1G8ZF38_9RHOB</name>
<evidence type="ECO:0000256" key="11">
    <source>
        <dbReference type="ARBA" id="ARBA00023098"/>
    </source>
</evidence>
<dbReference type="FunFam" id="3.30.870.10:FF:000014">
    <property type="entry name" value="Cardiolipin synthase"/>
    <property type="match status" value="1"/>
</dbReference>
<evidence type="ECO:0000256" key="9">
    <source>
        <dbReference type="ARBA" id="ARBA00022737"/>
    </source>
</evidence>
<dbReference type="GO" id="GO:0008808">
    <property type="term" value="F:cardiolipin synthase activity"/>
    <property type="evidence" value="ECO:0007669"/>
    <property type="project" value="UniProtKB-UniRule"/>
</dbReference>
<feature type="transmembrane region" description="Helical" evidence="16">
    <location>
        <begin position="34"/>
        <end position="55"/>
    </location>
</feature>
<dbReference type="PANTHER" id="PTHR21248">
    <property type="entry name" value="CARDIOLIPIN SYNTHASE"/>
    <property type="match status" value="1"/>
</dbReference>
<dbReference type="EMBL" id="FNEK01000032">
    <property type="protein sequence ID" value="SDK13712.1"/>
    <property type="molecule type" value="Genomic_DNA"/>
</dbReference>
<evidence type="ECO:0000256" key="5">
    <source>
        <dbReference type="ARBA" id="ARBA00022516"/>
    </source>
</evidence>
<evidence type="ECO:0000256" key="13">
    <source>
        <dbReference type="ARBA" id="ARBA00023209"/>
    </source>
</evidence>
<reference evidence="18 19" key="1">
    <citation type="submission" date="2016-10" db="EMBL/GenBank/DDBJ databases">
        <authorList>
            <person name="de Groot N.N."/>
        </authorList>
    </citation>
    <scope>NUCLEOTIDE SEQUENCE [LARGE SCALE GENOMIC DNA]</scope>
    <source>
        <strain evidence="18 19">DSM 25294</strain>
    </source>
</reference>
<evidence type="ECO:0000256" key="15">
    <source>
        <dbReference type="NCBIfam" id="TIGR04265"/>
    </source>
</evidence>
<dbReference type="CDD" id="cd09155">
    <property type="entry name" value="PLDc_PaCLS_like_1"/>
    <property type="match status" value="1"/>
</dbReference>
<dbReference type="GO" id="GO:0005576">
    <property type="term" value="C:extracellular region"/>
    <property type="evidence" value="ECO:0007669"/>
    <property type="project" value="UniProtKB-SubCell"/>
</dbReference>
<dbReference type="InterPro" id="IPR025202">
    <property type="entry name" value="PLD-like_dom"/>
</dbReference>
<dbReference type="Gene3D" id="3.30.870.10">
    <property type="entry name" value="Endonuclease Chain A"/>
    <property type="match status" value="2"/>
</dbReference>
<evidence type="ECO:0000256" key="2">
    <source>
        <dbReference type="ARBA" id="ARBA00004236"/>
    </source>
</evidence>
<gene>
    <name evidence="18" type="ORF">SAMN04488026_103214</name>
</gene>
<dbReference type="GO" id="GO:0032049">
    <property type="term" value="P:cardiolipin biosynthetic process"/>
    <property type="evidence" value="ECO:0007669"/>
    <property type="project" value="UniProtKB-UniRule"/>
</dbReference>
<evidence type="ECO:0000256" key="14">
    <source>
        <dbReference type="ARBA" id="ARBA00023264"/>
    </source>
</evidence>
<keyword evidence="19" id="KW-1185">Reference proteome</keyword>
<evidence type="ECO:0000256" key="16">
    <source>
        <dbReference type="SAM" id="Phobius"/>
    </source>
</evidence>
<sequence length="470" mass="52425">MWVSIYAASYVVLEAFAIYFAYRAVARARTPQGSIAWVAFLISMPWISVPAFLVLGHTKFRGYVIARRDSQEVITGVGTFGKQYPASGDGGLFGFASFERIAEMPVVGGNGFDLLIDGRETFDAIFEALEKAEEYILVQFYIINDDNLGRAFAERLKAATSRGVSVRLLFDSVGSAKLPQSYLDDLQEAGVEVVNAHAIRGPRHRFQVNFRNHRKTVVIDGQVGFTGGLNVGDEYMGRNEKFGAWRDTHCRLTGPVVLQLQLVFAEDWHWATQSLLIPKLKWASEKSAEEMDALIVATGPGDRLETGSLYFCACITRATRRVWIASPYFVPDVDILTALKLAALRGVDVRILVPDVIDHKIPWLAAFAYFDEIRAAGVRVWRYDAGFMHQKVILVDDDIASVGTTNMDNRSCRLNFEATAVFFDSRVAEEVALMLEADFARAYLLDKGLEEQPWGRRIGAPFARLLAPIL</sequence>
<dbReference type="OrthoDB" id="9762009at2"/>
<comment type="function">
    <text evidence="1">Could be a virulence factor.</text>
</comment>
<evidence type="ECO:0000256" key="3">
    <source>
        <dbReference type="ARBA" id="ARBA00004613"/>
    </source>
</evidence>
<feature type="domain" description="PLD phosphodiesterase" evidence="17">
    <location>
        <begin position="208"/>
        <end position="235"/>
    </location>
</feature>
<dbReference type="NCBIfam" id="TIGR04265">
    <property type="entry name" value="bac_cardiolipin"/>
    <property type="match status" value="1"/>
</dbReference>
<evidence type="ECO:0000256" key="7">
    <source>
        <dbReference type="ARBA" id="ARBA00022679"/>
    </source>
</evidence>
<dbReference type="SMART" id="SM00155">
    <property type="entry name" value="PLDc"/>
    <property type="match status" value="2"/>
</dbReference>
<keyword evidence="10 16" id="KW-1133">Transmembrane helix</keyword>
<keyword evidence="13" id="KW-0594">Phospholipid biosynthesis</keyword>
<keyword evidence="12 16" id="KW-0472">Membrane</keyword>
<evidence type="ECO:0000256" key="10">
    <source>
        <dbReference type="ARBA" id="ARBA00022989"/>
    </source>
</evidence>